<keyword evidence="2" id="KW-0920">Virion tegument</keyword>
<sequence>MTTQRLKIPRSTRHQHSGRDCDGMDIEFVRRLNERIIIWRTLRAESRLVVMLALIALDSSLCTYVTPNKQPRKAKWVEIFMYLTRPKNLYLSRKEFHILFLANGTRAYSVTATLRIHPILHEGSSADVIFFSNVSSTEAYAIIPDVTSEFLPTTPCIELDIDVFVERTQPPDDPHNCIPISIGVWWSFSKRRFYYLRMEESLLAICPAGWQQRSLSATLAKFINHESGCRECREHCDLHIDAYNVLWECGSFGHTCLCRGPCMWIKARQRDLLVEGDKSLGCVLFMDMVNSVRLITNPSTETCITERLEDVIVAGVGYSNIPVNSCGWHLVCLPEIWSAIMIQGCIRLTRLCNDRQPNVV</sequence>
<keyword evidence="1" id="KW-1048">Host nucleus</keyword>
<dbReference type="HAMAP" id="MF_04039">
    <property type="entry name" value="HSV_CEP2"/>
    <property type="match status" value="1"/>
</dbReference>
<evidence type="ECO:0000256" key="3">
    <source>
        <dbReference type="ARBA" id="ARBA00022844"/>
    </source>
</evidence>
<dbReference type="Pfam" id="PF03044">
    <property type="entry name" value="Herpes_UL16"/>
    <property type="match status" value="1"/>
</dbReference>
<evidence type="ECO:0000256" key="5">
    <source>
        <dbReference type="ARBA" id="ARBA00023200"/>
    </source>
</evidence>
<keyword evidence="3" id="KW-0946">Virion</keyword>
<evidence type="ECO:0000313" key="6">
    <source>
        <dbReference type="EMBL" id="AUB50929.1"/>
    </source>
</evidence>
<gene>
    <name evidence="6" type="primary">MDV028</name>
</gene>
<evidence type="ECO:0000256" key="1">
    <source>
        <dbReference type="ARBA" id="ARBA00022562"/>
    </source>
</evidence>
<name>A0A2H4V7G6_9ALPH</name>
<reference evidence="6" key="1">
    <citation type="journal article" date="2017" name="Evol. Appl.">
        <title>A phylogenomic analysis of Marek's disease virus reveals independent paths to virulence in Eurasia and North America.</title>
        <authorList>
            <person name="Trimpert J."/>
            <person name="Groenke N."/>
            <person name="Jenckel M."/>
            <person name="He S."/>
            <person name="Kunec D."/>
            <person name="Szpara M.L."/>
            <person name="Spatz S.J."/>
            <person name="Osterrieder N."/>
            <person name="McMahon D.P."/>
        </authorList>
    </citation>
    <scope>NUCLEOTIDE SEQUENCE</scope>
    <source>
        <strain evidence="6">ATE2539</strain>
    </source>
</reference>
<proteinExistence type="inferred from homology"/>
<evidence type="ECO:0000256" key="4">
    <source>
        <dbReference type="ARBA" id="ARBA00022921"/>
    </source>
</evidence>
<dbReference type="EMBL" id="MF431493">
    <property type="protein sequence ID" value="AUB50929.1"/>
    <property type="molecule type" value="Genomic_DNA"/>
</dbReference>
<accession>A0A2H4V7G6</accession>
<keyword evidence="5" id="KW-1035">Host cytoplasm</keyword>
<protein>
    <submittedName>
        <fullName evidence="6">Tegument protein UL16</fullName>
    </submittedName>
</protein>
<organism evidence="6">
    <name type="scientific">Gallid alphaherpesvirus 2</name>
    <dbReference type="NCBI Taxonomy" id="10390"/>
    <lineage>
        <taxon>Viruses</taxon>
        <taxon>Duplodnaviria</taxon>
        <taxon>Heunggongvirae</taxon>
        <taxon>Peploviricota</taxon>
        <taxon>Herviviricetes</taxon>
        <taxon>Herpesvirales</taxon>
        <taxon>Orthoherpesviridae</taxon>
        <taxon>Alphaherpesvirinae</taxon>
        <taxon>Mardivirus</taxon>
        <taxon>Mardivirus gallidalpha2</taxon>
    </lineage>
</organism>
<keyword evidence="4" id="KW-0426">Late protein</keyword>
<evidence type="ECO:0000256" key="2">
    <source>
        <dbReference type="ARBA" id="ARBA00022580"/>
    </source>
</evidence>
<dbReference type="InterPro" id="IPR004286">
    <property type="entry name" value="Herpes_UL16/UL94"/>
</dbReference>
<dbReference type="GO" id="GO:0044423">
    <property type="term" value="C:virion component"/>
    <property type="evidence" value="ECO:0007669"/>
    <property type="project" value="UniProtKB-KW"/>
</dbReference>